<dbReference type="PaxDb" id="522772-Dacet_1375"/>
<keyword evidence="16" id="KW-1185">Reference proteome</keyword>
<dbReference type="Gene3D" id="2.10.109.10">
    <property type="entry name" value="Umud Fragment, subunit A"/>
    <property type="match status" value="1"/>
</dbReference>
<keyword evidence="7" id="KW-0805">Transcription regulation</keyword>
<reference evidence="15 16" key="1">
    <citation type="journal article" date="2010" name="Stand. Genomic Sci.">
        <title>Complete genome sequence of Denitrovibrio acetiphilus type strain (N2460).</title>
        <authorList>
            <person name="Kiss H."/>
            <person name="Lang E."/>
            <person name="Lapidus A."/>
            <person name="Copeland A."/>
            <person name="Nolan M."/>
            <person name="Glavina Del Rio T."/>
            <person name="Chen F."/>
            <person name="Lucas S."/>
            <person name="Tice H."/>
            <person name="Cheng J.F."/>
            <person name="Han C."/>
            <person name="Goodwin L."/>
            <person name="Pitluck S."/>
            <person name="Liolios K."/>
            <person name="Pati A."/>
            <person name="Ivanova N."/>
            <person name="Mavromatis K."/>
            <person name="Chen A."/>
            <person name="Palaniappan K."/>
            <person name="Land M."/>
            <person name="Hauser L."/>
            <person name="Chang Y.J."/>
            <person name="Jeffries C.D."/>
            <person name="Detter J.C."/>
            <person name="Brettin T."/>
            <person name="Spring S."/>
            <person name="Rohde M."/>
            <person name="Goker M."/>
            <person name="Woyke T."/>
            <person name="Bristow J."/>
            <person name="Eisen J.A."/>
            <person name="Markowitz V."/>
            <person name="Hugenholtz P."/>
            <person name="Kyrpides N.C."/>
            <person name="Klenk H.P."/>
        </authorList>
    </citation>
    <scope>NUCLEOTIDE SEQUENCE [LARGE SCALE GENOMIC DNA]</scope>
    <source>
        <strain evidence="16">DSM 12809 / NBRC 114555 / N2460</strain>
    </source>
</reference>
<dbReference type="Proteomes" id="UP000002012">
    <property type="component" value="Chromosome"/>
</dbReference>
<evidence type="ECO:0000256" key="11">
    <source>
        <dbReference type="ARBA" id="ARBA00023236"/>
    </source>
</evidence>
<evidence type="ECO:0000256" key="3">
    <source>
        <dbReference type="ARBA" id="ARBA00022705"/>
    </source>
</evidence>
<keyword evidence="10" id="KW-0234">DNA repair</keyword>
<dbReference type="InterPro" id="IPR039418">
    <property type="entry name" value="LexA-like"/>
</dbReference>
<dbReference type="EC" id="3.4.21.88" evidence="15"/>
<comment type="similarity">
    <text evidence="1 12">Belongs to the peptidase S24 family.</text>
</comment>
<dbReference type="GO" id="GO:0045892">
    <property type="term" value="P:negative regulation of DNA-templated transcription"/>
    <property type="evidence" value="ECO:0007669"/>
    <property type="project" value="InterPro"/>
</dbReference>
<evidence type="ECO:0000256" key="4">
    <source>
        <dbReference type="ARBA" id="ARBA00022763"/>
    </source>
</evidence>
<evidence type="ECO:0000259" key="14">
    <source>
        <dbReference type="Pfam" id="PF01726"/>
    </source>
</evidence>
<gene>
    <name evidence="15" type="ordered locus">Dacet_1375</name>
</gene>
<evidence type="ECO:0000256" key="9">
    <source>
        <dbReference type="ARBA" id="ARBA00023163"/>
    </source>
</evidence>
<protein>
    <submittedName>
        <fullName evidence="15">Transcriptional repressor, LexA family</fullName>
        <ecNumber evidence="15">3.4.21.88</ecNumber>
    </submittedName>
</protein>
<dbReference type="InterPro" id="IPR006197">
    <property type="entry name" value="Peptidase_S24_LexA"/>
</dbReference>
<feature type="domain" description="LexA repressor DNA-binding" evidence="14">
    <location>
        <begin position="1"/>
        <end position="61"/>
    </location>
</feature>
<dbReference type="GO" id="GO:0004252">
    <property type="term" value="F:serine-type endopeptidase activity"/>
    <property type="evidence" value="ECO:0007669"/>
    <property type="project" value="UniProtKB-EC"/>
</dbReference>
<dbReference type="SUPFAM" id="SSF51306">
    <property type="entry name" value="LexA/Signal peptidase"/>
    <property type="match status" value="1"/>
</dbReference>
<evidence type="ECO:0000313" key="16">
    <source>
        <dbReference type="Proteomes" id="UP000002012"/>
    </source>
</evidence>
<dbReference type="MEROPS" id="S24.001"/>
<evidence type="ECO:0000313" key="15">
    <source>
        <dbReference type="EMBL" id="ADD68145.1"/>
    </source>
</evidence>
<sequence length="201" mass="22234">MTDRQKKFMQFIEDFIRDNGYSPSIREIAKGLGLSSTSSVKKMLDRLTEKGLLNRSGSIARSIEMPNRGIPVVGRIVAGVPVEAEENIEGYMKLDRLTIRSGGHFFLKVDGDSMKDEAILHGDYVLIKPGPIITNGQIGAFRINGEVTLKTFRQNAEGIYLMPANEAFEPIPVGEYDDFEVIGTLKMVLRMANGGHVFNPA</sequence>
<dbReference type="InParanoid" id="D4H7Z6"/>
<keyword evidence="11" id="KW-0742">SOS response</keyword>
<dbReference type="GO" id="GO:0006508">
    <property type="term" value="P:proteolysis"/>
    <property type="evidence" value="ECO:0007669"/>
    <property type="project" value="InterPro"/>
</dbReference>
<dbReference type="InterPro" id="IPR050077">
    <property type="entry name" value="LexA_repressor"/>
</dbReference>
<dbReference type="InterPro" id="IPR036286">
    <property type="entry name" value="LexA/Signal_pep-like_sf"/>
</dbReference>
<keyword evidence="8" id="KW-0238">DNA-binding</keyword>
<keyword evidence="9" id="KW-0804">Transcription</keyword>
<keyword evidence="3" id="KW-0235">DNA replication</keyword>
<evidence type="ECO:0000256" key="12">
    <source>
        <dbReference type="RuleBase" id="RU003991"/>
    </source>
</evidence>
<dbReference type="PRINTS" id="PR00726">
    <property type="entry name" value="LEXASERPTASE"/>
</dbReference>
<dbReference type="KEGG" id="dap:Dacet_1375"/>
<dbReference type="EMBL" id="CP001968">
    <property type="protein sequence ID" value="ADD68145.1"/>
    <property type="molecule type" value="Genomic_DNA"/>
</dbReference>
<evidence type="ECO:0000256" key="10">
    <source>
        <dbReference type="ARBA" id="ARBA00023204"/>
    </source>
</evidence>
<accession>D4H7Z6</accession>
<keyword evidence="5 12" id="KW-0378">Hydrolase</keyword>
<evidence type="ECO:0000256" key="7">
    <source>
        <dbReference type="ARBA" id="ARBA00023015"/>
    </source>
</evidence>
<dbReference type="GO" id="GO:0006281">
    <property type="term" value="P:DNA repair"/>
    <property type="evidence" value="ECO:0007669"/>
    <property type="project" value="UniProtKB-KW"/>
</dbReference>
<organism evidence="15 16">
    <name type="scientific">Denitrovibrio acetiphilus (strain DSM 12809 / NBRC 114555 / N2460)</name>
    <dbReference type="NCBI Taxonomy" id="522772"/>
    <lineage>
        <taxon>Bacteria</taxon>
        <taxon>Pseudomonadati</taxon>
        <taxon>Deferribacterota</taxon>
        <taxon>Deferribacteres</taxon>
        <taxon>Deferribacterales</taxon>
        <taxon>Geovibrionaceae</taxon>
        <taxon>Denitrovibrio</taxon>
    </lineage>
</organism>
<dbReference type="InterPro" id="IPR015927">
    <property type="entry name" value="Peptidase_S24_S26A/B/C"/>
</dbReference>
<evidence type="ECO:0000256" key="8">
    <source>
        <dbReference type="ARBA" id="ARBA00023125"/>
    </source>
</evidence>
<dbReference type="CDD" id="cd06529">
    <property type="entry name" value="S24_LexA-like"/>
    <property type="match status" value="1"/>
</dbReference>
<dbReference type="GO" id="GO:0003677">
    <property type="term" value="F:DNA binding"/>
    <property type="evidence" value="ECO:0007669"/>
    <property type="project" value="UniProtKB-KW"/>
</dbReference>
<dbReference type="GO" id="GO:0006260">
    <property type="term" value="P:DNA replication"/>
    <property type="evidence" value="ECO:0007669"/>
    <property type="project" value="UniProtKB-KW"/>
</dbReference>
<evidence type="ECO:0000256" key="5">
    <source>
        <dbReference type="ARBA" id="ARBA00022801"/>
    </source>
</evidence>
<dbReference type="InterPro" id="IPR036390">
    <property type="entry name" value="WH_DNA-bd_sf"/>
</dbReference>
<dbReference type="Pfam" id="PF01726">
    <property type="entry name" value="LexA_DNA_bind"/>
    <property type="match status" value="1"/>
</dbReference>
<dbReference type="GO" id="GO:0009432">
    <property type="term" value="P:SOS response"/>
    <property type="evidence" value="ECO:0007669"/>
    <property type="project" value="UniProtKB-KW"/>
</dbReference>
<keyword evidence="6 12" id="KW-0068">Autocatalytic cleavage</keyword>
<dbReference type="AlphaFoldDB" id="D4H7Z6"/>
<dbReference type="Gene3D" id="1.10.10.10">
    <property type="entry name" value="Winged helix-like DNA-binding domain superfamily/Winged helix DNA-binding domain"/>
    <property type="match status" value="1"/>
</dbReference>
<dbReference type="STRING" id="522772.Dacet_1375"/>
<dbReference type="FunCoup" id="D4H7Z6">
    <property type="interactions" value="313"/>
</dbReference>
<dbReference type="Pfam" id="PF00717">
    <property type="entry name" value="Peptidase_S24"/>
    <property type="match status" value="1"/>
</dbReference>
<dbReference type="HOGENOM" id="CLU_066192_45_2_0"/>
<evidence type="ECO:0000256" key="2">
    <source>
        <dbReference type="ARBA" id="ARBA00022491"/>
    </source>
</evidence>
<dbReference type="NCBIfam" id="TIGR00498">
    <property type="entry name" value="lexA"/>
    <property type="match status" value="1"/>
</dbReference>
<feature type="domain" description="Peptidase S24/S26A/S26B/S26C" evidence="13">
    <location>
        <begin position="71"/>
        <end position="184"/>
    </location>
</feature>
<keyword evidence="4" id="KW-0227">DNA damage</keyword>
<dbReference type="eggNOG" id="COG1974">
    <property type="taxonomic scope" value="Bacteria"/>
</dbReference>
<keyword evidence="2" id="KW-0678">Repressor</keyword>
<evidence type="ECO:0000256" key="1">
    <source>
        <dbReference type="ARBA" id="ARBA00007484"/>
    </source>
</evidence>
<name>D4H7Z6_DENA2</name>
<evidence type="ECO:0000259" key="13">
    <source>
        <dbReference type="Pfam" id="PF00717"/>
    </source>
</evidence>
<dbReference type="PANTHER" id="PTHR33516:SF2">
    <property type="entry name" value="LEXA REPRESSOR-RELATED"/>
    <property type="match status" value="1"/>
</dbReference>
<dbReference type="InterPro" id="IPR006199">
    <property type="entry name" value="LexA_DNA-bd_dom"/>
</dbReference>
<dbReference type="OrthoDB" id="9787787at2"/>
<proteinExistence type="inferred from homology"/>
<dbReference type="RefSeq" id="WP_013010666.1">
    <property type="nucleotide sequence ID" value="NC_013943.1"/>
</dbReference>
<dbReference type="SUPFAM" id="SSF46785">
    <property type="entry name" value="Winged helix' DNA-binding domain"/>
    <property type="match status" value="1"/>
</dbReference>
<dbReference type="PANTHER" id="PTHR33516">
    <property type="entry name" value="LEXA REPRESSOR"/>
    <property type="match status" value="1"/>
</dbReference>
<dbReference type="InterPro" id="IPR006200">
    <property type="entry name" value="LexA"/>
</dbReference>
<dbReference type="InterPro" id="IPR036388">
    <property type="entry name" value="WH-like_DNA-bd_sf"/>
</dbReference>
<evidence type="ECO:0000256" key="6">
    <source>
        <dbReference type="ARBA" id="ARBA00022813"/>
    </source>
</evidence>